<keyword evidence="3" id="KW-1185">Reference proteome</keyword>
<sequence>MKKLNLKKKVISELTDEQKLSIKGGGTTSYSECTGFLCCNYHGCATASEGPQRSCNTDPDKESCEPFMGYTQ</sequence>
<dbReference type="NCBIfam" id="NF038153">
    <property type="entry name" value="lant_leader_L1a"/>
    <property type="match status" value="1"/>
</dbReference>
<organism evidence="2 3">
    <name type="scientific">Flavobacterium salmonis</name>
    <dbReference type="NCBI Taxonomy" id="2654844"/>
    <lineage>
        <taxon>Bacteria</taxon>
        <taxon>Pseudomonadati</taxon>
        <taxon>Bacteroidota</taxon>
        <taxon>Flavobacteriia</taxon>
        <taxon>Flavobacteriales</taxon>
        <taxon>Flavobacteriaceae</taxon>
        <taxon>Flavobacterium</taxon>
    </lineage>
</organism>
<dbReference type="InterPro" id="IPR058238">
    <property type="entry name" value="Lant_leader_dom"/>
</dbReference>
<comment type="caution">
    <text evidence="2">The sequence shown here is derived from an EMBL/GenBank/DDBJ whole genome shotgun (WGS) entry which is preliminary data.</text>
</comment>
<dbReference type="EMBL" id="CAIJDP010000079">
    <property type="protein sequence ID" value="CAD0006795.1"/>
    <property type="molecule type" value="Genomic_DNA"/>
</dbReference>
<dbReference type="RefSeq" id="WP_078228106.1">
    <property type="nucleotide sequence ID" value="NZ_CAIJDP010000079.1"/>
</dbReference>
<accession>A0A6V6Z572</accession>
<dbReference type="Proteomes" id="UP000530060">
    <property type="component" value="Unassembled WGS sequence"/>
</dbReference>
<dbReference type="AlphaFoldDB" id="A0A6V6Z572"/>
<evidence type="ECO:0000313" key="2">
    <source>
        <dbReference type="EMBL" id="CAD0006795.1"/>
    </source>
</evidence>
<protein>
    <submittedName>
        <fullName evidence="2">Uncharacterized protein</fullName>
    </submittedName>
</protein>
<evidence type="ECO:0000256" key="1">
    <source>
        <dbReference type="SAM" id="MobiDB-lite"/>
    </source>
</evidence>
<feature type="region of interest" description="Disordered" evidence="1">
    <location>
        <begin position="48"/>
        <end position="72"/>
    </location>
</feature>
<evidence type="ECO:0000313" key="3">
    <source>
        <dbReference type="Proteomes" id="UP000530060"/>
    </source>
</evidence>
<name>A0A6V6Z572_9FLAO</name>
<proteinExistence type="predicted"/>
<gene>
    <name evidence="2" type="ORF">FLAT13_03500</name>
</gene>
<reference evidence="2 3" key="1">
    <citation type="submission" date="2020-06" db="EMBL/GenBank/DDBJ databases">
        <authorList>
            <person name="Criscuolo A."/>
        </authorList>
    </citation>
    <scope>NUCLEOTIDE SEQUENCE [LARGE SCALE GENOMIC DNA]</scope>
    <source>
        <strain evidence="3">CIP 111411</strain>
    </source>
</reference>